<dbReference type="STRING" id="1211777.BN77_p2150086"/>
<dbReference type="Proteomes" id="UP000009319">
    <property type="component" value="Unassembled WGS sequence"/>
</dbReference>
<dbReference type="AlphaFoldDB" id="K0Q6L1"/>
<accession>K0Q6L1</accession>
<dbReference type="RefSeq" id="WP_007539512.1">
    <property type="nucleotide sequence ID" value="NZ_HF536778.1"/>
</dbReference>
<evidence type="ECO:0000313" key="1">
    <source>
        <dbReference type="EMBL" id="CCM80049.1"/>
    </source>
</evidence>
<protein>
    <submittedName>
        <fullName evidence="1">Uncharacterized protein</fullName>
    </submittedName>
</protein>
<name>K0Q6L1_9HYPH</name>
<organism evidence="1 2">
    <name type="scientific">Rhizobium mesoamericanum STM3625</name>
    <dbReference type="NCBI Taxonomy" id="1211777"/>
    <lineage>
        <taxon>Bacteria</taxon>
        <taxon>Pseudomonadati</taxon>
        <taxon>Pseudomonadota</taxon>
        <taxon>Alphaproteobacteria</taxon>
        <taxon>Hyphomicrobiales</taxon>
        <taxon>Rhizobiaceae</taxon>
        <taxon>Rhizobium/Agrobacterium group</taxon>
        <taxon>Rhizobium</taxon>
    </lineage>
</organism>
<sequence length="171" mass="17890">MNQRGLTAMATPNKPVSPGPSGLWRVFLVTSVLLALSSSAEAGNALENAIEKAQPCQSLKVKTGLFSIGVDKFEKVEIEEFAVDVKGDLATARAIGSLTCRTSDAAALKGNVSARLSFDAEMNLTTCVVSRRDIKLLSAGGTFGDVVKALGEQISQSLGDGLSNEAKKLCE</sequence>
<dbReference type="EMBL" id="CANI01000078">
    <property type="protein sequence ID" value="CCM80049.1"/>
    <property type="molecule type" value="Genomic_DNA"/>
</dbReference>
<dbReference type="eggNOG" id="ENOG5031CCJ">
    <property type="taxonomic scope" value="Bacteria"/>
</dbReference>
<dbReference type="HOGENOM" id="CLU_1659342_0_0_5"/>
<comment type="caution">
    <text evidence="1">The sequence shown here is derived from an EMBL/GenBank/DDBJ whole genome shotgun (WGS) entry which is preliminary data.</text>
</comment>
<gene>
    <name evidence="1" type="ORF">BN77_p2150086</name>
</gene>
<keyword evidence="2" id="KW-1185">Reference proteome</keyword>
<evidence type="ECO:0000313" key="2">
    <source>
        <dbReference type="Proteomes" id="UP000009319"/>
    </source>
</evidence>
<proteinExistence type="predicted"/>
<reference evidence="1 2" key="1">
    <citation type="journal article" date="2013" name="Genome Announc.">
        <title>Draft Genome Sequence of Rhizobium mesoamericanum STM3625, a Nitrogen-Fixing Symbiont of Mimosa pudica Isolated in French Guiana (South America).</title>
        <authorList>
            <person name="Moulin L."/>
            <person name="Mornico D."/>
            <person name="Melkonian R."/>
            <person name="Klonowska A."/>
        </authorList>
    </citation>
    <scope>NUCLEOTIDE SEQUENCE [LARGE SCALE GENOMIC DNA]</scope>
    <source>
        <strain evidence="1 2">STM3625</strain>
    </source>
</reference>